<dbReference type="AlphaFoldDB" id="A0A3B0T336"/>
<dbReference type="SUPFAM" id="SSF117916">
    <property type="entry name" value="Fe-S cluster assembly (FSCA) domain-like"/>
    <property type="match status" value="1"/>
</dbReference>
<reference evidence="3" key="1">
    <citation type="submission" date="2018-06" db="EMBL/GenBank/DDBJ databases">
        <authorList>
            <person name="Zhirakovskaya E."/>
        </authorList>
    </citation>
    <scope>NUCLEOTIDE SEQUENCE</scope>
</reference>
<evidence type="ECO:0000259" key="2">
    <source>
        <dbReference type="Pfam" id="PF01883"/>
    </source>
</evidence>
<proteinExistence type="predicted"/>
<dbReference type="PANTHER" id="PTHR42831">
    <property type="entry name" value="FE-S PROTEIN MATURATION AUXILIARY FACTOR YITW"/>
    <property type="match status" value="1"/>
</dbReference>
<dbReference type="InterPro" id="IPR034904">
    <property type="entry name" value="FSCA_dom_sf"/>
</dbReference>
<dbReference type="Pfam" id="PF01883">
    <property type="entry name" value="FeS_assembly_P"/>
    <property type="match status" value="1"/>
</dbReference>
<protein>
    <submittedName>
        <fullName evidence="3">PaaD-like protein (DUF59) involved in Fe-S cluster assembly</fullName>
    </submittedName>
</protein>
<dbReference type="InterPro" id="IPR052339">
    <property type="entry name" value="Fe-S_Maturation_MIP18"/>
</dbReference>
<dbReference type="EMBL" id="UOEJ01000251">
    <property type="protein sequence ID" value="VAW06749.1"/>
    <property type="molecule type" value="Genomic_DNA"/>
</dbReference>
<accession>A0A3B0T336</accession>
<feature type="region of interest" description="Disordered" evidence="1">
    <location>
        <begin position="1"/>
        <end position="41"/>
    </location>
</feature>
<dbReference type="Gene3D" id="3.30.300.130">
    <property type="entry name" value="Fe-S cluster assembly (FSCA)"/>
    <property type="match status" value="1"/>
</dbReference>
<feature type="domain" description="MIP18 family-like" evidence="2">
    <location>
        <begin position="57"/>
        <end position="128"/>
    </location>
</feature>
<evidence type="ECO:0000256" key="1">
    <source>
        <dbReference type="SAM" id="MobiDB-lite"/>
    </source>
</evidence>
<feature type="compositionally biased region" description="Basic and acidic residues" evidence="1">
    <location>
        <begin position="12"/>
        <end position="34"/>
    </location>
</feature>
<organism evidence="3">
    <name type="scientific">hydrothermal vent metagenome</name>
    <dbReference type="NCBI Taxonomy" id="652676"/>
    <lineage>
        <taxon>unclassified sequences</taxon>
        <taxon>metagenomes</taxon>
        <taxon>ecological metagenomes</taxon>
    </lineage>
</organism>
<gene>
    <name evidence="3" type="ORF">MNBD_ALPHA01-741</name>
</gene>
<name>A0A3B0T336_9ZZZZ</name>
<dbReference type="InterPro" id="IPR002744">
    <property type="entry name" value="MIP18-like"/>
</dbReference>
<sequence>MNFLKDFLTEEQDNKVIDSENKSPETTSEKEGAARDVSQPDFSLPLSEETRNFLRGQIEARMREIYDPEIPIDIYEMGLIYEINVDEEARVEIIMTLTTPHCPVAESMPGDVQIRAFDVDGVRDVNVELVWDPPWTIYMMSEAARLEMGFM</sequence>
<evidence type="ECO:0000313" key="3">
    <source>
        <dbReference type="EMBL" id="VAW06749.1"/>
    </source>
</evidence>
<dbReference type="PANTHER" id="PTHR42831:SF1">
    <property type="entry name" value="FE-S PROTEIN MATURATION AUXILIARY FACTOR YITW"/>
    <property type="match status" value="1"/>
</dbReference>